<dbReference type="Gene3D" id="3.40.50.620">
    <property type="entry name" value="HUPs"/>
    <property type="match status" value="1"/>
</dbReference>
<dbReference type="NCBIfam" id="TIGR02432">
    <property type="entry name" value="lysidine_TilS_N"/>
    <property type="match status" value="1"/>
</dbReference>
<comment type="catalytic activity">
    <reaction evidence="7 8">
        <text>cytidine(34) in tRNA(Ile2) + L-lysine + ATP = lysidine(34) in tRNA(Ile2) + AMP + diphosphate + H(+)</text>
        <dbReference type="Rhea" id="RHEA:43744"/>
        <dbReference type="Rhea" id="RHEA-COMP:10625"/>
        <dbReference type="Rhea" id="RHEA-COMP:10670"/>
        <dbReference type="ChEBI" id="CHEBI:15378"/>
        <dbReference type="ChEBI" id="CHEBI:30616"/>
        <dbReference type="ChEBI" id="CHEBI:32551"/>
        <dbReference type="ChEBI" id="CHEBI:33019"/>
        <dbReference type="ChEBI" id="CHEBI:82748"/>
        <dbReference type="ChEBI" id="CHEBI:83665"/>
        <dbReference type="ChEBI" id="CHEBI:456215"/>
        <dbReference type="EC" id="6.3.4.19"/>
    </reaction>
</comment>
<keyword evidence="6 8" id="KW-0067">ATP-binding</keyword>
<dbReference type="GO" id="GO:0005737">
    <property type="term" value="C:cytoplasm"/>
    <property type="evidence" value="ECO:0007669"/>
    <property type="project" value="UniProtKB-SubCell"/>
</dbReference>
<evidence type="ECO:0000256" key="6">
    <source>
        <dbReference type="ARBA" id="ARBA00022840"/>
    </source>
</evidence>
<comment type="function">
    <text evidence="8">Ligates lysine onto the cytidine present at position 34 of the AUA codon-specific tRNA(Ile) that contains the anticodon CAU, in an ATP-dependent manner. Cytidine is converted to lysidine, thus changing the amino acid specificity of the tRNA from methionine to isoleucine.</text>
</comment>
<dbReference type="InterPro" id="IPR014729">
    <property type="entry name" value="Rossmann-like_a/b/a_fold"/>
</dbReference>
<dbReference type="SUPFAM" id="SSF52402">
    <property type="entry name" value="Adenine nucleotide alpha hydrolases-like"/>
    <property type="match status" value="1"/>
</dbReference>
<keyword evidence="5 8" id="KW-0547">Nucleotide-binding</keyword>
<comment type="subcellular location">
    <subcellularLocation>
        <location evidence="1 8">Cytoplasm</location>
    </subcellularLocation>
</comment>
<sequence>MTNLSEKFEAYIQSHGLFGKESRLLVAVSGGIDSVVLCHLLHQLGYQFSVAHCNFGLRGKDSDQDEQFVRALSGSMDVPFYTQHFETEAYAQTNKVSIQMAARDLRYAWFDTLMSEHQMDYLLTAHHANDLIETSLFNFTKGTSIAGLRGIQKKNGQTIRPLSFATKKKIHKYAEAHALTWREDSSNASNKYHRNRIRNVVIPELRKINPSLEKTYMQNQERFESLEALLKSRTKSVLKQFSSMKNGAQKLDMSWMDVKNGGLVILEDILRPYGFNIEQCKAIIVALRSSIPGKRFSSDESVLVVDRDQLVITPLDSPTDEAALTEDMTEITVQGQYFGISQESMPVEIIRSSDYAFLDADLLAFPIKIRNWEQGDRFIPLGMTAQKKVSDFMIDEKIPVNLKSRILLFESDKEIIWIAGQRIDNRYKITDTTQRVLIIKQDRNV</sequence>
<comment type="domain">
    <text evidence="8">The N-terminal region contains the highly conserved SGGXDS motif, predicted to be a P-loop motif involved in ATP binding.</text>
</comment>
<dbReference type="CDD" id="cd01992">
    <property type="entry name" value="TilS_N"/>
    <property type="match status" value="1"/>
</dbReference>
<name>A0A1M6M4W8_REIAG</name>
<evidence type="ECO:0000256" key="4">
    <source>
        <dbReference type="ARBA" id="ARBA00022694"/>
    </source>
</evidence>
<dbReference type="InterPro" id="IPR012094">
    <property type="entry name" value="tRNA_Ile_lys_synt"/>
</dbReference>
<dbReference type="RefSeq" id="WP_084190377.1">
    <property type="nucleotide sequence ID" value="NZ_FRAA01000001.1"/>
</dbReference>
<keyword evidence="4 8" id="KW-0819">tRNA processing</keyword>
<dbReference type="NCBIfam" id="TIGR02433">
    <property type="entry name" value="lysidine_TilS_C"/>
    <property type="match status" value="1"/>
</dbReference>
<dbReference type="EC" id="6.3.4.19" evidence="8"/>
<evidence type="ECO:0000256" key="5">
    <source>
        <dbReference type="ARBA" id="ARBA00022741"/>
    </source>
</evidence>
<evidence type="ECO:0000256" key="2">
    <source>
        <dbReference type="ARBA" id="ARBA00022490"/>
    </source>
</evidence>
<dbReference type="EMBL" id="FRAA01000001">
    <property type="protein sequence ID" value="SHJ78477.1"/>
    <property type="molecule type" value="Genomic_DNA"/>
</dbReference>
<dbReference type="InterPro" id="IPR012796">
    <property type="entry name" value="Lysidine-tRNA-synth_C"/>
</dbReference>
<feature type="domain" description="Lysidine-tRNA(Ile) synthetase C-terminal" evidence="9">
    <location>
        <begin position="367"/>
        <end position="439"/>
    </location>
</feature>
<dbReference type="GO" id="GO:0006400">
    <property type="term" value="P:tRNA modification"/>
    <property type="evidence" value="ECO:0007669"/>
    <property type="project" value="UniProtKB-UniRule"/>
</dbReference>
<evidence type="ECO:0000256" key="7">
    <source>
        <dbReference type="ARBA" id="ARBA00048539"/>
    </source>
</evidence>
<gene>
    <name evidence="8" type="primary">tilS</name>
    <name evidence="10" type="ORF">SAMN04488028_1011226</name>
</gene>
<evidence type="ECO:0000259" key="9">
    <source>
        <dbReference type="SMART" id="SM00977"/>
    </source>
</evidence>
<protein>
    <recommendedName>
        <fullName evidence="8">tRNA(Ile)-lysidine synthase</fullName>
        <ecNumber evidence="8">6.3.4.19</ecNumber>
    </recommendedName>
    <alternativeName>
        <fullName evidence="8">tRNA(Ile)-2-lysyl-cytidine synthase</fullName>
    </alternativeName>
    <alternativeName>
        <fullName evidence="8">tRNA(Ile)-lysidine synthetase</fullName>
    </alternativeName>
</protein>
<dbReference type="Proteomes" id="UP000184474">
    <property type="component" value="Unassembled WGS sequence"/>
</dbReference>
<dbReference type="AlphaFoldDB" id="A0A1M6M4W8"/>
<evidence type="ECO:0000256" key="8">
    <source>
        <dbReference type="HAMAP-Rule" id="MF_01161"/>
    </source>
</evidence>
<dbReference type="Pfam" id="PF11734">
    <property type="entry name" value="TilS_C"/>
    <property type="match status" value="1"/>
</dbReference>
<dbReference type="InterPro" id="IPR011063">
    <property type="entry name" value="TilS/TtcA_N"/>
</dbReference>
<dbReference type="Pfam" id="PF01171">
    <property type="entry name" value="ATP_bind_3"/>
    <property type="match status" value="1"/>
</dbReference>
<accession>A0A1M6M4W8</accession>
<dbReference type="SMART" id="SM00977">
    <property type="entry name" value="TilS_C"/>
    <property type="match status" value="1"/>
</dbReference>
<evidence type="ECO:0000256" key="1">
    <source>
        <dbReference type="ARBA" id="ARBA00004496"/>
    </source>
</evidence>
<dbReference type="HAMAP" id="MF_01161">
    <property type="entry name" value="tRNA_Ile_lys_synt"/>
    <property type="match status" value="1"/>
</dbReference>
<reference evidence="11" key="1">
    <citation type="submission" date="2016-11" db="EMBL/GenBank/DDBJ databases">
        <authorList>
            <person name="Varghese N."/>
            <person name="Submissions S."/>
        </authorList>
    </citation>
    <scope>NUCLEOTIDE SEQUENCE [LARGE SCALE GENOMIC DNA]</scope>
    <source>
        <strain evidence="11">DSM 26134</strain>
    </source>
</reference>
<dbReference type="SUPFAM" id="SSF56037">
    <property type="entry name" value="PheT/TilS domain"/>
    <property type="match status" value="1"/>
</dbReference>
<dbReference type="STRING" id="156994.SAMN04488028_1011226"/>
<evidence type="ECO:0000256" key="3">
    <source>
        <dbReference type="ARBA" id="ARBA00022598"/>
    </source>
</evidence>
<keyword evidence="2 8" id="KW-0963">Cytoplasm</keyword>
<dbReference type="PANTHER" id="PTHR43033">
    <property type="entry name" value="TRNA(ILE)-LYSIDINE SYNTHASE-RELATED"/>
    <property type="match status" value="1"/>
</dbReference>
<dbReference type="InterPro" id="IPR012795">
    <property type="entry name" value="tRNA_Ile_lys_synt_N"/>
</dbReference>
<keyword evidence="11" id="KW-1185">Reference proteome</keyword>
<dbReference type="GO" id="GO:0005524">
    <property type="term" value="F:ATP binding"/>
    <property type="evidence" value="ECO:0007669"/>
    <property type="project" value="UniProtKB-UniRule"/>
</dbReference>
<evidence type="ECO:0000313" key="10">
    <source>
        <dbReference type="EMBL" id="SHJ78477.1"/>
    </source>
</evidence>
<proteinExistence type="inferred from homology"/>
<comment type="similarity">
    <text evidence="8">Belongs to the tRNA(Ile)-lysidine synthase family.</text>
</comment>
<feature type="binding site" evidence="8">
    <location>
        <begin position="29"/>
        <end position="34"/>
    </location>
    <ligand>
        <name>ATP</name>
        <dbReference type="ChEBI" id="CHEBI:30616"/>
    </ligand>
</feature>
<keyword evidence="3 8" id="KW-0436">Ligase</keyword>
<organism evidence="10 11">
    <name type="scientific">Reichenbachiella agariperforans</name>
    <dbReference type="NCBI Taxonomy" id="156994"/>
    <lineage>
        <taxon>Bacteria</taxon>
        <taxon>Pseudomonadati</taxon>
        <taxon>Bacteroidota</taxon>
        <taxon>Cytophagia</taxon>
        <taxon>Cytophagales</taxon>
        <taxon>Reichenbachiellaceae</taxon>
        <taxon>Reichenbachiella</taxon>
    </lineage>
</organism>
<dbReference type="GO" id="GO:0032267">
    <property type="term" value="F:tRNA(Ile)-lysidine synthase activity"/>
    <property type="evidence" value="ECO:0007669"/>
    <property type="project" value="UniProtKB-EC"/>
</dbReference>
<evidence type="ECO:0000313" key="11">
    <source>
        <dbReference type="Proteomes" id="UP000184474"/>
    </source>
</evidence>
<dbReference type="PANTHER" id="PTHR43033:SF1">
    <property type="entry name" value="TRNA(ILE)-LYSIDINE SYNTHASE-RELATED"/>
    <property type="match status" value="1"/>
</dbReference>